<protein>
    <submittedName>
        <fullName evidence="3">Uncharacterized protein</fullName>
    </submittedName>
</protein>
<name>A0A915KVU5_ROMCU</name>
<organism evidence="2 3">
    <name type="scientific">Romanomermis culicivorax</name>
    <name type="common">Nematode worm</name>
    <dbReference type="NCBI Taxonomy" id="13658"/>
    <lineage>
        <taxon>Eukaryota</taxon>
        <taxon>Metazoa</taxon>
        <taxon>Ecdysozoa</taxon>
        <taxon>Nematoda</taxon>
        <taxon>Enoplea</taxon>
        <taxon>Dorylaimia</taxon>
        <taxon>Mermithida</taxon>
        <taxon>Mermithoidea</taxon>
        <taxon>Mermithidae</taxon>
        <taxon>Romanomermis</taxon>
    </lineage>
</organism>
<feature type="region of interest" description="Disordered" evidence="1">
    <location>
        <begin position="1"/>
        <end position="26"/>
    </location>
</feature>
<evidence type="ECO:0000313" key="3">
    <source>
        <dbReference type="WBParaSite" id="nRc.2.0.1.t42273-RA"/>
    </source>
</evidence>
<sequence>MFGSFEESTETGVQSSTSAAYSPDRCGTSHVSFHVATTYGHLTATHSPDVHHNNYRNTHQVAAA</sequence>
<evidence type="ECO:0000256" key="1">
    <source>
        <dbReference type="SAM" id="MobiDB-lite"/>
    </source>
</evidence>
<dbReference type="AlphaFoldDB" id="A0A915KVU5"/>
<reference evidence="3" key="1">
    <citation type="submission" date="2022-11" db="UniProtKB">
        <authorList>
            <consortium name="WormBaseParasite"/>
        </authorList>
    </citation>
    <scope>IDENTIFICATION</scope>
</reference>
<keyword evidence="2" id="KW-1185">Reference proteome</keyword>
<evidence type="ECO:0000313" key="2">
    <source>
        <dbReference type="Proteomes" id="UP000887565"/>
    </source>
</evidence>
<dbReference type="Proteomes" id="UP000887565">
    <property type="component" value="Unplaced"/>
</dbReference>
<proteinExistence type="predicted"/>
<dbReference type="WBParaSite" id="nRc.2.0.1.t42273-RA">
    <property type="protein sequence ID" value="nRc.2.0.1.t42273-RA"/>
    <property type="gene ID" value="nRc.2.0.1.g42273"/>
</dbReference>
<feature type="compositionally biased region" description="Polar residues" evidence="1">
    <location>
        <begin position="10"/>
        <end position="20"/>
    </location>
</feature>
<accession>A0A915KVU5</accession>